<dbReference type="PROSITE" id="PS00080">
    <property type="entry name" value="MULTICOPPER_OXIDASE2"/>
    <property type="match status" value="1"/>
</dbReference>
<feature type="domain" description="Plastocyanin-like" evidence="10">
    <location>
        <begin position="428"/>
        <end position="549"/>
    </location>
</feature>
<keyword evidence="4" id="KW-0560">Oxidoreductase</keyword>
<dbReference type="SUPFAM" id="SSF49503">
    <property type="entry name" value="Cupredoxins"/>
    <property type="match status" value="3"/>
</dbReference>
<feature type="domain" description="Plastocyanin-like" evidence="11">
    <location>
        <begin position="101"/>
        <end position="226"/>
    </location>
</feature>
<name>A0ABN3C8K2_9ACTN</name>
<gene>
    <name evidence="12" type="ORF">GCM10009850_008710</name>
</gene>
<dbReference type="InterPro" id="IPR002355">
    <property type="entry name" value="Cu_oxidase_Cu_BS"/>
</dbReference>
<evidence type="ECO:0000256" key="6">
    <source>
        <dbReference type="ARBA" id="ARBA00041027"/>
    </source>
</evidence>
<dbReference type="InterPro" id="IPR045087">
    <property type="entry name" value="Cu-oxidase_fam"/>
</dbReference>
<proteinExistence type="inferred from homology"/>
<keyword evidence="3" id="KW-0479">Metal-binding</keyword>
<reference evidence="12 13" key="1">
    <citation type="journal article" date="2019" name="Int. J. Syst. Evol. Microbiol.">
        <title>The Global Catalogue of Microorganisms (GCM) 10K type strain sequencing project: providing services to taxonomists for standard genome sequencing and annotation.</title>
        <authorList>
            <consortium name="The Broad Institute Genomics Platform"/>
            <consortium name="The Broad Institute Genome Sequencing Center for Infectious Disease"/>
            <person name="Wu L."/>
            <person name="Ma J."/>
        </authorList>
    </citation>
    <scope>NUCLEOTIDE SEQUENCE [LARGE SCALE GENOMIC DNA]</scope>
    <source>
        <strain evidence="12 13">JCM 16114</strain>
    </source>
</reference>
<evidence type="ECO:0000259" key="10">
    <source>
        <dbReference type="Pfam" id="PF07731"/>
    </source>
</evidence>
<protein>
    <recommendedName>
        <fullName evidence="6">Multicopper oxidase CueO</fullName>
        <ecNumber evidence="5">1.16.3.4</ecNumber>
    </recommendedName>
    <alternativeName>
        <fullName evidence="7">Copper efflux oxidase</fullName>
    </alternativeName>
    <alternativeName>
        <fullName evidence="8">Cuprous oxidase</fullName>
    </alternativeName>
</protein>
<dbReference type="InterPro" id="IPR008972">
    <property type="entry name" value="Cupredoxin"/>
</dbReference>
<sequence>MSGGRGMGGFGRGKGGGYGISGVGRGVNRGARGVSRRAFLGVLGGAALAAAGCGGGSETAGELLASRARLPEPFTVPLPIPEVARPVSPGRYEVTQRVAAVEILPGLRTEVWGYSGTFPGPTFELRRGSPAVIGVRNELPVPTSTHLHGGVTPPGSDGYPTDLVVPAGYSSAHGHPGEVLHPVVKDYRYPVEQRAATLWYHDHRMDFTAPQVWRGLAGMVLVRDEEEDALPLPRGERELPLMICDRSFEEDGSFRYPHTAHSTGAGGHSAGTHGAGTHGMGGGAHGLDDGTHALDPDYLEGVEGDVILVNGAPWPVAEVTAARHRLRLVNASNARRYRLTLSPKARFTQIGSDSGLLAAPIDHDTITLAPGERHDVIVDFLNYPPGTHVTLLNTLSNGPQGKVMRFVVTRRERDDTAVPATLSRPPRAPRPVTTRTFDFRRTNDSWTINGHRYQPGVPLASPRLGTAEVWRLTSDFHHPVHVHLAHFQVLARNGRRPDATDAGWKDTVDVRPYEVVDVLARFDGYRGRYMLHCHNLEHEDMAMMADFEVV</sequence>
<dbReference type="Proteomes" id="UP001499843">
    <property type="component" value="Unassembled WGS sequence"/>
</dbReference>
<evidence type="ECO:0000256" key="8">
    <source>
        <dbReference type="ARBA" id="ARBA00043090"/>
    </source>
</evidence>
<dbReference type="PANTHER" id="PTHR48267:SF1">
    <property type="entry name" value="BILIRUBIN OXIDASE"/>
    <property type="match status" value="1"/>
</dbReference>
<dbReference type="InterPro" id="IPR006311">
    <property type="entry name" value="TAT_signal"/>
</dbReference>
<dbReference type="EC" id="1.16.3.4" evidence="5"/>
<evidence type="ECO:0000256" key="4">
    <source>
        <dbReference type="ARBA" id="ARBA00023002"/>
    </source>
</evidence>
<evidence type="ECO:0000313" key="13">
    <source>
        <dbReference type="Proteomes" id="UP001499843"/>
    </source>
</evidence>
<dbReference type="Pfam" id="PF07732">
    <property type="entry name" value="Cu-oxidase_3"/>
    <property type="match status" value="1"/>
</dbReference>
<dbReference type="Pfam" id="PF07731">
    <property type="entry name" value="Cu-oxidase_2"/>
    <property type="match status" value="1"/>
</dbReference>
<evidence type="ECO:0000259" key="11">
    <source>
        <dbReference type="Pfam" id="PF07732"/>
    </source>
</evidence>
<comment type="catalytic activity">
    <reaction evidence="9">
        <text>4 Cu(+) + O2 + 4 H(+) = 4 Cu(2+) + 2 H2O</text>
        <dbReference type="Rhea" id="RHEA:30083"/>
        <dbReference type="ChEBI" id="CHEBI:15377"/>
        <dbReference type="ChEBI" id="CHEBI:15378"/>
        <dbReference type="ChEBI" id="CHEBI:15379"/>
        <dbReference type="ChEBI" id="CHEBI:29036"/>
        <dbReference type="ChEBI" id="CHEBI:49552"/>
        <dbReference type="EC" id="1.16.3.4"/>
    </reaction>
    <physiologicalReaction direction="left-to-right" evidence="9">
        <dbReference type="Rhea" id="RHEA:30084"/>
    </physiologicalReaction>
</comment>
<evidence type="ECO:0000256" key="7">
    <source>
        <dbReference type="ARBA" id="ARBA00042896"/>
    </source>
</evidence>
<dbReference type="Gene3D" id="2.60.40.420">
    <property type="entry name" value="Cupredoxins - blue copper proteins"/>
    <property type="match status" value="3"/>
</dbReference>
<evidence type="ECO:0000256" key="2">
    <source>
        <dbReference type="ARBA" id="ARBA00011245"/>
    </source>
</evidence>
<evidence type="ECO:0000313" key="12">
    <source>
        <dbReference type="EMBL" id="GAA2205413.1"/>
    </source>
</evidence>
<comment type="subunit">
    <text evidence="2">Monomer.</text>
</comment>
<keyword evidence="13" id="KW-1185">Reference proteome</keyword>
<dbReference type="EMBL" id="BAAAQX010000002">
    <property type="protein sequence ID" value="GAA2205413.1"/>
    <property type="molecule type" value="Genomic_DNA"/>
</dbReference>
<organism evidence="12 13">
    <name type="scientific">Nonomuraea monospora</name>
    <dbReference type="NCBI Taxonomy" id="568818"/>
    <lineage>
        <taxon>Bacteria</taxon>
        <taxon>Bacillati</taxon>
        <taxon>Actinomycetota</taxon>
        <taxon>Actinomycetes</taxon>
        <taxon>Streptosporangiales</taxon>
        <taxon>Streptosporangiaceae</taxon>
        <taxon>Nonomuraea</taxon>
    </lineage>
</organism>
<evidence type="ECO:0000256" key="3">
    <source>
        <dbReference type="ARBA" id="ARBA00022723"/>
    </source>
</evidence>
<comment type="caution">
    <text evidence="12">The sequence shown here is derived from an EMBL/GenBank/DDBJ whole genome shotgun (WGS) entry which is preliminary data.</text>
</comment>
<comment type="similarity">
    <text evidence="1">Belongs to the multicopper oxidase family.</text>
</comment>
<dbReference type="InterPro" id="IPR011707">
    <property type="entry name" value="Cu-oxidase-like_N"/>
</dbReference>
<dbReference type="InterPro" id="IPR011706">
    <property type="entry name" value="Cu-oxidase_C"/>
</dbReference>
<dbReference type="RefSeq" id="WP_344470922.1">
    <property type="nucleotide sequence ID" value="NZ_BAAAQX010000002.1"/>
</dbReference>
<evidence type="ECO:0000256" key="5">
    <source>
        <dbReference type="ARBA" id="ARBA00038978"/>
    </source>
</evidence>
<accession>A0ABN3C8K2</accession>
<dbReference type="PANTHER" id="PTHR48267">
    <property type="entry name" value="CUPREDOXIN SUPERFAMILY PROTEIN"/>
    <property type="match status" value="1"/>
</dbReference>
<evidence type="ECO:0000256" key="9">
    <source>
        <dbReference type="ARBA" id="ARBA00048092"/>
    </source>
</evidence>
<evidence type="ECO:0000256" key="1">
    <source>
        <dbReference type="ARBA" id="ARBA00010609"/>
    </source>
</evidence>
<dbReference type="PROSITE" id="PS51318">
    <property type="entry name" value="TAT"/>
    <property type="match status" value="1"/>
</dbReference>